<comment type="caution">
    <text evidence="2">The sequence shown here is derived from an EMBL/GenBank/DDBJ whole genome shotgun (WGS) entry which is preliminary data.</text>
</comment>
<dbReference type="Pfam" id="PF11662">
    <property type="entry name" value="DUF3263"/>
    <property type="match status" value="1"/>
</dbReference>
<evidence type="ECO:0000313" key="3">
    <source>
        <dbReference type="Proteomes" id="UP000569329"/>
    </source>
</evidence>
<evidence type="ECO:0000256" key="1">
    <source>
        <dbReference type="SAM" id="MobiDB-lite"/>
    </source>
</evidence>
<feature type="compositionally biased region" description="Basic and acidic residues" evidence="1">
    <location>
        <begin position="52"/>
        <end position="68"/>
    </location>
</feature>
<protein>
    <recommendedName>
        <fullName evidence="4">DUF3263 domain-containing protein</fullName>
    </recommendedName>
</protein>
<organism evidence="2 3">
    <name type="scientific">Halosaccharopolyspora lacisalsi</name>
    <dbReference type="NCBI Taxonomy" id="1000566"/>
    <lineage>
        <taxon>Bacteria</taxon>
        <taxon>Bacillati</taxon>
        <taxon>Actinomycetota</taxon>
        <taxon>Actinomycetes</taxon>
        <taxon>Pseudonocardiales</taxon>
        <taxon>Pseudonocardiaceae</taxon>
        <taxon>Halosaccharopolyspora</taxon>
    </lineage>
</organism>
<dbReference type="InterPro" id="IPR021678">
    <property type="entry name" value="DUF3263"/>
</dbReference>
<evidence type="ECO:0008006" key="4">
    <source>
        <dbReference type="Google" id="ProtNLM"/>
    </source>
</evidence>
<dbReference type="RefSeq" id="WP_328796431.1">
    <property type="nucleotide sequence ID" value="NZ_JACGWZ010000006.1"/>
</dbReference>
<keyword evidence="3" id="KW-1185">Reference proteome</keyword>
<proteinExistence type="predicted"/>
<name>A0A839E199_9PSEU</name>
<dbReference type="Proteomes" id="UP000569329">
    <property type="component" value="Unassembled WGS sequence"/>
</dbReference>
<evidence type="ECO:0000313" key="2">
    <source>
        <dbReference type="EMBL" id="MBA8826679.1"/>
    </source>
</evidence>
<accession>A0A839E199</accession>
<feature type="region of interest" description="Disordered" evidence="1">
    <location>
        <begin position="30"/>
        <end position="68"/>
    </location>
</feature>
<sequence>MSEAWSYMDAAQMLTAKEIARQCEQLARGVEPDEAQGRRLRAVDPATQPIERPVKPEEHGSSGDLTARERGVMAFERQWWKASGEKERAVRELFDMSLTHYGRLLDALVDKPAAVRADPMLIKRLSRVRKNRQHAGSARQWGSEHS</sequence>
<dbReference type="EMBL" id="JACGWZ010000006">
    <property type="protein sequence ID" value="MBA8826679.1"/>
    <property type="molecule type" value="Genomic_DNA"/>
</dbReference>
<gene>
    <name evidence="2" type="ORF">FHX42_004058</name>
</gene>
<reference evidence="2 3" key="1">
    <citation type="submission" date="2020-07" db="EMBL/GenBank/DDBJ databases">
        <title>Sequencing the genomes of 1000 actinobacteria strains.</title>
        <authorList>
            <person name="Klenk H.-P."/>
        </authorList>
    </citation>
    <scope>NUCLEOTIDE SEQUENCE [LARGE SCALE GENOMIC DNA]</scope>
    <source>
        <strain evidence="2 3">DSM 45975</strain>
    </source>
</reference>
<dbReference type="AlphaFoldDB" id="A0A839E199"/>